<evidence type="ECO:0000313" key="1">
    <source>
        <dbReference type="EMBL" id="SPE17552.1"/>
    </source>
</evidence>
<protein>
    <submittedName>
        <fullName evidence="1">Uncharacterized protein</fullName>
    </submittedName>
</protein>
<dbReference type="PROSITE" id="PS51318">
    <property type="entry name" value="TAT"/>
    <property type="match status" value="1"/>
</dbReference>
<evidence type="ECO:0000313" key="2">
    <source>
        <dbReference type="Proteomes" id="UP000239735"/>
    </source>
</evidence>
<dbReference type="AlphaFoldDB" id="A0A2N9L2J6"/>
<dbReference type="Proteomes" id="UP000239735">
    <property type="component" value="Unassembled WGS sequence"/>
</dbReference>
<name>A0A2N9L2J6_9BACT</name>
<dbReference type="EMBL" id="OKRB01000005">
    <property type="protein sequence ID" value="SPE17552.1"/>
    <property type="molecule type" value="Genomic_DNA"/>
</dbReference>
<dbReference type="InterPro" id="IPR006311">
    <property type="entry name" value="TAT_signal"/>
</dbReference>
<dbReference type="Gene3D" id="3.40.720.10">
    <property type="entry name" value="Alkaline Phosphatase, subunit A"/>
    <property type="match status" value="1"/>
</dbReference>
<gene>
    <name evidence="1" type="ORF">SBA5_1020010</name>
</gene>
<organism evidence="1 2">
    <name type="scientific">Candidatus Sulfuritelmatomonas gaucii</name>
    <dbReference type="NCBI Taxonomy" id="2043161"/>
    <lineage>
        <taxon>Bacteria</taxon>
        <taxon>Pseudomonadati</taxon>
        <taxon>Acidobacteriota</taxon>
        <taxon>Terriglobia</taxon>
        <taxon>Terriglobales</taxon>
        <taxon>Acidobacteriaceae</taxon>
        <taxon>Candidatus Sulfuritelmatomonas</taxon>
    </lineage>
</organism>
<sequence length="408" mass="44354">MENGPLVDACAGAKLFRGDESPQDASRRRFLSGAGLLIAGAMLPEARAAQNRKSPGSGHKVVVAIVGGIRRAESFSPEGLQYIPHLVSDLGPDSLLYLHAHNDGVTAHFNAISSILTGNWQRVDDWGNQAPATPTLFEQYRKNLRAEAGDTWLVASNKALTSRIGASSASYYGPEFGANVVFPKQLMLMAIVNALRNGRTRDMADRDKVEAELETAMAGSNYEGLGWNVFDAADQLDPRVRTTIETAIADFVHGGGPTSGDELTFFMTREIMRKFAPSLLVTVFSDVEVAHFGSYAMHLAGIRTADRLVYQLWQEIEANPEYRDKTTFLILPEFGRDPDGSSTNGFFNHRADEDSTRDTWAMALGAGVGQPAIVERPIRQVDLCPSLAALLGCRPLESQGTSLPELRG</sequence>
<reference evidence="2" key="1">
    <citation type="submission" date="2018-02" db="EMBL/GenBank/DDBJ databases">
        <authorList>
            <person name="Hausmann B."/>
        </authorList>
    </citation>
    <scope>NUCLEOTIDE SEQUENCE [LARGE SCALE GENOMIC DNA]</scope>
    <source>
        <strain evidence="2">Peat soil MAG SbA5</strain>
    </source>
</reference>
<dbReference type="OrthoDB" id="9791578at2"/>
<accession>A0A2N9L2J6</accession>
<dbReference type="InterPro" id="IPR017850">
    <property type="entry name" value="Alkaline_phosphatase_core_sf"/>
</dbReference>
<dbReference type="SUPFAM" id="SSF53649">
    <property type="entry name" value="Alkaline phosphatase-like"/>
    <property type="match status" value="1"/>
</dbReference>
<proteinExistence type="predicted"/>